<dbReference type="PANTHER" id="PTHR33931:SF2">
    <property type="entry name" value="HOLIN-LIKE PROTEIN CIDA"/>
    <property type="match status" value="1"/>
</dbReference>
<proteinExistence type="predicted"/>
<keyword evidence="5 6" id="KW-0472">Membrane</keyword>
<reference evidence="7 8" key="1">
    <citation type="submission" date="2020-04" db="EMBL/GenBank/DDBJ databases">
        <title>Rhodospirillaceae bacterium KN72 isolated from deep sea.</title>
        <authorList>
            <person name="Zhang D.-C."/>
        </authorList>
    </citation>
    <scope>NUCLEOTIDE SEQUENCE [LARGE SCALE GENOMIC DNA]</scope>
    <source>
        <strain evidence="7 8">KN72</strain>
    </source>
</reference>
<feature type="transmembrane region" description="Helical" evidence="6">
    <location>
        <begin position="86"/>
        <end position="108"/>
    </location>
</feature>
<evidence type="ECO:0000256" key="3">
    <source>
        <dbReference type="ARBA" id="ARBA00022692"/>
    </source>
</evidence>
<dbReference type="RefSeq" id="WP_169624282.1">
    <property type="nucleotide sequence ID" value="NZ_JABBNT010000002.1"/>
</dbReference>
<evidence type="ECO:0000256" key="1">
    <source>
        <dbReference type="ARBA" id="ARBA00004651"/>
    </source>
</evidence>
<keyword evidence="2" id="KW-1003">Cell membrane</keyword>
<dbReference type="InterPro" id="IPR005538">
    <property type="entry name" value="LrgA/CidA"/>
</dbReference>
<organism evidence="7 8">
    <name type="scientific">Pacificispira spongiicola</name>
    <dbReference type="NCBI Taxonomy" id="2729598"/>
    <lineage>
        <taxon>Bacteria</taxon>
        <taxon>Pseudomonadati</taxon>
        <taxon>Pseudomonadota</taxon>
        <taxon>Alphaproteobacteria</taxon>
        <taxon>Rhodospirillales</taxon>
        <taxon>Rhodospirillaceae</taxon>
        <taxon>Pacificispira</taxon>
    </lineage>
</organism>
<comment type="subcellular location">
    <subcellularLocation>
        <location evidence="1">Cell membrane</location>
        <topology evidence="1">Multi-pass membrane protein</topology>
    </subcellularLocation>
</comment>
<feature type="transmembrane region" description="Helical" evidence="6">
    <location>
        <begin position="63"/>
        <end position="80"/>
    </location>
</feature>
<accession>A0A7Y0DYK3</accession>
<dbReference type="EMBL" id="JABBNT010000002">
    <property type="protein sequence ID" value="NMM43965.1"/>
    <property type="molecule type" value="Genomic_DNA"/>
</dbReference>
<evidence type="ECO:0000313" key="8">
    <source>
        <dbReference type="Proteomes" id="UP000539372"/>
    </source>
</evidence>
<dbReference type="PANTHER" id="PTHR33931">
    <property type="entry name" value="HOLIN-LIKE PROTEIN CIDA-RELATED"/>
    <property type="match status" value="1"/>
</dbReference>
<evidence type="ECO:0000313" key="7">
    <source>
        <dbReference type="EMBL" id="NMM43965.1"/>
    </source>
</evidence>
<gene>
    <name evidence="7" type="ORF">HH303_05725</name>
</gene>
<dbReference type="AlphaFoldDB" id="A0A7Y0DYK3"/>
<keyword evidence="8" id="KW-1185">Reference proteome</keyword>
<feature type="transmembrane region" description="Helical" evidence="6">
    <location>
        <begin position="24"/>
        <end position="42"/>
    </location>
</feature>
<name>A0A7Y0DYK3_9PROT</name>
<keyword evidence="3 6" id="KW-0812">Transmembrane</keyword>
<dbReference type="Proteomes" id="UP000539372">
    <property type="component" value="Unassembled WGS sequence"/>
</dbReference>
<evidence type="ECO:0000256" key="2">
    <source>
        <dbReference type="ARBA" id="ARBA00022475"/>
    </source>
</evidence>
<keyword evidence="4 6" id="KW-1133">Transmembrane helix</keyword>
<dbReference type="GO" id="GO:0005886">
    <property type="term" value="C:plasma membrane"/>
    <property type="evidence" value="ECO:0007669"/>
    <property type="project" value="UniProtKB-SubCell"/>
</dbReference>
<dbReference type="Pfam" id="PF03788">
    <property type="entry name" value="LrgA"/>
    <property type="match status" value="1"/>
</dbReference>
<evidence type="ECO:0000256" key="5">
    <source>
        <dbReference type="ARBA" id="ARBA00023136"/>
    </source>
</evidence>
<evidence type="ECO:0000256" key="6">
    <source>
        <dbReference type="SAM" id="Phobius"/>
    </source>
</evidence>
<sequence>MLTYLTLIFACQLAGELIAHALHLPVPGPVLGMVLLFAFLLVRGKIPKDLATVTDGLLSHMSLLFVPAGVGVMLHFRLFGDDWLPIAAALIVSTALTVVVTGLMMAWLGKRAATDIEG</sequence>
<evidence type="ECO:0000256" key="4">
    <source>
        <dbReference type="ARBA" id="ARBA00022989"/>
    </source>
</evidence>
<comment type="caution">
    <text evidence="7">The sequence shown here is derived from an EMBL/GenBank/DDBJ whole genome shotgun (WGS) entry which is preliminary data.</text>
</comment>
<protein>
    <submittedName>
        <fullName evidence="7">CidA/LrgA family protein</fullName>
    </submittedName>
</protein>